<dbReference type="CDD" id="cd12087">
    <property type="entry name" value="TM_EGFR-like"/>
    <property type="match status" value="1"/>
</dbReference>
<sequence>MNTYTFLYILVCLFNMKSSIVTTSILDYDLSNSTTSRLLVLLIDGLRWDVIAGHLENNTSEFGFKRLQKHGAYLERVTPVFPAECYPNIYSLFTGRHPIDHGVILPTTFNGLTTVNSKPIRSQAESIWETGVKQNKGVHLYHLPICSAETDSESSWYCEPYSQKVMNPVDLNFTIQKAVTGLQNGSANLAVVYYDELDRIGHRYGPLSDQLIHKHLVYLDHVVNYMLNIVESIPNLNVLLTSDHGMSTVSHEAHADRYLKGTELSRVLNRGSTLWIWPKPEYEANVYNRLLSQQSRSPFTVYNLSTIPSHWEIATTNNNSISLFPPILLIASSDYIFESTVWPLNMSHYNLLKPKGMHGYDPELSDMHIPLFIYGPNSNRGVRLNFTKNIRPVHIHSLIAYLASINLPDFDSLNLFTPLLLPHHHHQPLPASSYLHWSWNKNSSFPLFSFHGDRFMLHIIIAIVVLSCFFVLVIGLLILVYIRCRFALIMNTHVIACEDELDKELVKSEVLPEA</sequence>
<evidence type="ECO:0000256" key="31">
    <source>
        <dbReference type="ARBA" id="ARBA00049320"/>
    </source>
</evidence>
<accession>A0AAE2D4W4</accession>
<dbReference type="EC" id="3.1.4.38" evidence="4"/>
<dbReference type="SUPFAM" id="SSF53649">
    <property type="entry name" value="Alkaline phosphatase-like"/>
    <property type="match status" value="1"/>
</dbReference>
<comment type="catalytic activity">
    <reaction evidence="27">
        <text>1-hexadecanoyl-sn-glycero-3-phosphocholine + H2O = 1-hexadecanoyl-sn-glycerol + phosphocholine + H(+)</text>
        <dbReference type="Rhea" id="RHEA:41119"/>
        <dbReference type="ChEBI" id="CHEBI:15377"/>
        <dbReference type="ChEBI" id="CHEBI:15378"/>
        <dbReference type="ChEBI" id="CHEBI:72998"/>
        <dbReference type="ChEBI" id="CHEBI:75542"/>
        <dbReference type="ChEBI" id="CHEBI:295975"/>
    </reaction>
    <physiologicalReaction direction="left-to-right" evidence="27">
        <dbReference type="Rhea" id="RHEA:41120"/>
    </physiologicalReaction>
</comment>
<evidence type="ECO:0000256" key="21">
    <source>
        <dbReference type="ARBA" id="ARBA00047290"/>
    </source>
</evidence>
<evidence type="ECO:0000256" key="4">
    <source>
        <dbReference type="ARBA" id="ARBA00012318"/>
    </source>
</evidence>
<keyword evidence="10" id="KW-0378">Hydrolase</keyword>
<comment type="catalytic activity">
    <reaction evidence="23">
        <text>glycero-2-phosphocholine + H2O = phosphocholine + glycerol + H(+)</text>
        <dbReference type="Rhea" id="RHEA:61684"/>
        <dbReference type="ChEBI" id="CHEBI:15377"/>
        <dbReference type="ChEBI" id="CHEBI:15378"/>
        <dbReference type="ChEBI" id="CHEBI:17754"/>
        <dbReference type="ChEBI" id="CHEBI:144950"/>
        <dbReference type="ChEBI" id="CHEBI:295975"/>
    </reaction>
    <physiologicalReaction direction="left-to-right" evidence="23">
        <dbReference type="Rhea" id="RHEA:61685"/>
    </physiologicalReaction>
</comment>
<evidence type="ECO:0000313" key="34">
    <source>
        <dbReference type="EMBL" id="KAK4471339.1"/>
    </source>
</evidence>
<keyword evidence="17" id="KW-0449">Lipoprotein</keyword>
<comment type="catalytic activity">
    <reaction evidence="22">
        <text>1-(9Z-octadecenoyl)-sn-glycero-3-phosphocholine + H2O = 1-(9Z-octadecenoyl)-sn-glycerol + phosphocholine + H(+)</text>
        <dbReference type="Rhea" id="RHEA:41091"/>
        <dbReference type="ChEBI" id="CHEBI:15377"/>
        <dbReference type="ChEBI" id="CHEBI:15378"/>
        <dbReference type="ChEBI" id="CHEBI:28610"/>
        <dbReference type="ChEBI" id="CHEBI:75757"/>
        <dbReference type="ChEBI" id="CHEBI:295975"/>
    </reaction>
    <physiologicalReaction direction="left-to-right" evidence="22">
        <dbReference type="Rhea" id="RHEA:41092"/>
    </physiologicalReaction>
</comment>
<evidence type="ECO:0000256" key="25">
    <source>
        <dbReference type="ARBA" id="ARBA00047600"/>
    </source>
</evidence>
<dbReference type="AlphaFoldDB" id="A0AAE2D4W4"/>
<evidence type="ECO:0000256" key="33">
    <source>
        <dbReference type="SAM" id="SignalP"/>
    </source>
</evidence>
<evidence type="ECO:0000256" key="3">
    <source>
        <dbReference type="ARBA" id="ARBA00010594"/>
    </source>
</evidence>
<evidence type="ECO:0000256" key="22">
    <source>
        <dbReference type="ARBA" id="ARBA00047322"/>
    </source>
</evidence>
<evidence type="ECO:0000256" key="7">
    <source>
        <dbReference type="ARBA" id="ARBA00022622"/>
    </source>
</evidence>
<evidence type="ECO:0000256" key="17">
    <source>
        <dbReference type="ARBA" id="ARBA00023288"/>
    </source>
</evidence>
<comment type="subcellular location">
    <subcellularLocation>
        <location evidence="2">Cell membrane</location>
        <topology evidence="2">Lipid-anchor</topology>
        <topology evidence="2">GPI-anchor</topology>
    </subcellularLocation>
</comment>
<dbReference type="InterPro" id="IPR017850">
    <property type="entry name" value="Alkaline_phosphatase_core_sf"/>
</dbReference>
<keyword evidence="13" id="KW-0443">Lipid metabolism</keyword>
<organism evidence="34 35">
    <name type="scientific">Schistosoma mekongi</name>
    <name type="common">Parasitic worm</name>
    <dbReference type="NCBI Taxonomy" id="38744"/>
    <lineage>
        <taxon>Eukaryota</taxon>
        <taxon>Metazoa</taxon>
        <taxon>Spiralia</taxon>
        <taxon>Lophotrochozoa</taxon>
        <taxon>Platyhelminthes</taxon>
        <taxon>Trematoda</taxon>
        <taxon>Digenea</taxon>
        <taxon>Strigeidida</taxon>
        <taxon>Schistosomatoidea</taxon>
        <taxon>Schistosomatidae</taxon>
        <taxon>Schistosoma</taxon>
    </lineage>
</organism>
<evidence type="ECO:0000256" key="11">
    <source>
        <dbReference type="ARBA" id="ARBA00022833"/>
    </source>
</evidence>
<dbReference type="EMBL" id="JALJAT010000003">
    <property type="protein sequence ID" value="KAK4471339.1"/>
    <property type="molecule type" value="Genomic_DNA"/>
</dbReference>
<evidence type="ECO:0000256" key="2">
    <source>
        <dbReference type="ARBA" id="ARBA00004609"/>
    </source>
</evidence>
<keyword evidence="32" id="KW-1133">Transmembrane helix</keyword>
<gene>
    <name evidence="34" type="ORF">MN116_004775</name>
</gene>
<feature type="chain" id="PRO_5042276415" description="glycerophosphocholine cholinephosphodiesterase" evidence="33">
    <location>
        <begin position="20"/>
        <end position="514"/>
    </location>
</feature>
<keyword evidence="32" id="KW-0812">Transmembrane</keyword>
<keyword evidence="6" id="KW-0597">Phosphoprotein</keyword>
<evidence type="ECO:0000256" key="16">
    <source>
        <dbReference type="ARBA" id="ARBA00023180"/>
    </source>
</evidence>
<keyword evidence="11" id="KW-0862">Zinc</keyword>
<feature type="transmembrane region" description="Helical" evidence="32">
    <location>
        <begin position="455"/>
        <end position="482"/>
    </location>
</feature>
<evidence type="ECO:0000256" key="32">
    <source>
        <dbReference type="SAM" id="Phobius"/>
    </source>
</evidence>
<comment type="catalytic activity">
    <reaction evidence="30">
        <text>1-(9Z,12Z)-octadecadienoyl-sn-glycero-3-phosphocholine + H2O = 1-(9Z,12Z-octadecadienoyl)-sn-glycerol + phosphocholine + H(+)</text>
        <dbReference type="Rhea" id="RHEA:41115"/>
        <dbReference type="ChEBI" id="CHEBI:15377"/>
        <dbReference type="ChEBI" id="CHEBI:15378"/>
        <dbReference type="ChEBI" id="CHEBI:28733"/>
        <dbReference type="ChEBI" id="CHEBI:75561"/>
        <dbReference type="ChEBI" id="CHEBI:295975"/>
    </reaction>
    <physiologicalReaction direction="left-to-right" evidence="30">
        <dbReference type="Rhea" id="RHEA:41116"/>
    </physiologicalReaction>
</comment>
<dbReference type="Proteomes" id="UP001292079">
    <property type="component" value="Unassembled WGS sequence"/>
</dbReference>
<comment type="catalytic activity">
    <reaction evidence="25">
        <text>a 1-acyl-sn-glycero-3-phosphocholine + H2O = a 1-acyl-sn-glycerol + phosphocholine + H(+)</text>
        <dbReference type="Rhea" id="RHEA:44720"/>
        <dbReference type="ChEBI" id="CHEBI:15377"/>
        <dbReference type="ChEBI" id="CHEBI:15378"/>
        <dbReference type="ChEBI" id="CHEBI:58168"/>
        <dbReference type="ChEBI" id="CHEBI:64683"/>
        <dbReference type="ChEBI" id="CHEBI:295975"/>
    </reaction>
    <physiologicalReaction direction="left-to-right" evidence="25">
        <dbReference type="Rhea" id="RHEA:44721"/>
    </physiologicalReaction>
</comment>
<evidence type="ECO:0000256" key="6">
    <source>
        <dbReference type="ARBA" id="ARBA00022553"/>
    </source>
</evidence>
<evidence type="ECO:0000256" key="9">
    <source>
        <dbReference type="ARBA" id="ARBA00022729"/>
    </source>
</evidence>
<protein>
    <recommendedName>
        <fullName evidence="4">glycerophosphocholine cholinephosphodiesterase</fullName>
        <ecNumber evidence="4">3.1.4.38</ecNumber>
    </recommendedName>
    <alternativeName>
        <fullName evidence="19">Choline-specific glycerophosphodiester phosphodiesterase</fullName>
    </alternativeName>
    <alternativeName>
        <fullName evidence="18">Ectonucleotide pyrophosphatase/phosphodiesterase family member 6</fullName>
    </alternativeName>
</protein>
<dbReference type="Pfam" id="PF01663">
    <property type="entry name" value="Phosphodiest"/>
    <property type="match status" value="1"/>
</dbReference>
<comment type="catalytic activity">
    <reaction evidence="29">
        <text>sn-glycerol 3-phosphocholine + H2O = phosphocholine + glycerol + H(+)</text>
        <dbReference type="Rhea" id="RHEA:19545"/>
        <dbReference type="ChEBI" id="CHEBI:15377"/>
        <dbReference type="ChEBI" id="CHEBI:15378"/>
        <dbReference type="ChEBI" id="CHEBI:16870"/>
        <dbReference type="ChEBI" id="CHEBI:17754"/>
        <dbReference type="ChEBI" id="CHEBI:295975"/>
        <dbReference type="EC" id="3.1.4.38"/>
    </reaction>
    <physiologicalReaction direction="left-to-right" evidence="29">
        <dbReference type="Rhea" id="RHEA:19546"/>
    </physiologicalReaction>
</comment>
<evidence type="ECO:0000256" key="19">
    <source>
        <dbReference type="ARBA" id="ARBA00032556"/>
    </source>
</evidence>
<dbReference type="GO" id="GO:0046872">
    <property type="term" value="F:metal ion binding"/>
    <property type="evidence" value="ECO:0007669"/>
    <property type="project" value="UniProtKB-KW"/>
</dbReference>
<comment type="cofactor">
    <cofactor evidence="1">
        <name>Zn(2+)</name>
        <dbReference type="ChEBI" id="CHEBI:29105"/>
    </cofactor>
</comment>
<dbReference type="PANTHER" id="PTHR10151">
    <property type="entry name" value="ECTONUCLEOTIDE PYROPHOSPHATASE/PHOSPHODIESTERASE"/>
    <property type="match status" value="1"/>
</dbReference>
<evidence type="ECO:0000256" key="5">
    <source>
        <dbReference type="ARBA" id="ARBA00022475"/>
    </source>
</evidence>
<dbReference type="GO" id="GO:0005886">
    <property type="term" value="C:plasma membrane"/>
    <property type="evidence" value="ECO:0007669"/>
    <property type="project" value="UniProtKB-SubCell"/>
</dbReference>
<comment type="catalytic activity">
    <reaction evidence="21">
        <text>1-dodecanoyl-sn-glycero-3-phosphocholine + H2O = 1-dodecanoyl-sn-glycerol + phosphocholine + H(+)</text>
        <dbReference type="Rhea" id="RHEA:41127"/>
        <dbReference type="ChEBI" id="CHEBI:15377"/>
        <dbReference type="ChEBI" id="CHEBI:15378"/>
        <dbReference type="ChEBI" id="CHEBI:74966"/>
        <dbReference type="ChEBI" id="CHEBI:75529"/>
        <dbReference type="ChEBI" id="CHEBI:295975"/>
    </reaction>
    <physiologicalReaction direction="left-to-right" evidence="21">
        <dbReference type="Rhea" id="RHEA:41128"/>
    </physiologicalReaction>
</comment>
<evidence type="ECO:0000256" key="8">
    <source>
        <dbReference type="ARBA" id="ARBA00022723"/>
    </source>
</evidence>
<evidence type="ECO:0000256" key="24">
    <source>
        <dbReference type="ARBA" id="ARBA00047494"/>
    </source>
</evidence>
<evidence type="ECO:0000256" key="18">
    <source>
        <dbReference type="ARBA" id="ARBA00031167"/>
    </source>
</evidence>
<comment type="catalytic activity">
    <reaction evidence="24">
        <text>a 1-O-alkyl-sn-glycero-3-phosphocholine + H2O = a 1-O-alkyl-sn-glycerol + phosphocholine + H(+)</text>
        <dbReference type="Rhea" id="RHEA:36083"/>
        <dbReference type="ChEBI" id="CHEBI:15377"/>
        <dbReference type="ChEBI" id="CHEBI:15378"/>
        <dbReference type="ChEBI" id="CHEBI:15850"/>
        <dbReference type="ChEBI" id="CHEBI:30909"/>
        <dbReference type="ChEBI" id="CHEBI:295975"/>
    </reaction>
    <physiologicalReaction direction="left-to-right" evidence="24">
        <dbReference type="Rhea" id="RHEA:36084"/>
    </physiologicalReaction>
</comment>
<keyword evidence="9 33" id="KW-0732">Signal</keyword>
<proteinExistence type="inferred from homology"/>
<dbReference type="Gene3D" id="3.40.720.10">
    <property type="entry name" value="Alkaline Phosphatase, subunit A"/>
    <property type="match status" value="1"/>
</dbReference>
<evidence type="ECO:0000256" key="30">
    <source>
        <dbReference type="ARBA" id="ARBA00049092"/>
    </source>
</evidence>
<name>A0AAE2D4W4_SCHME</name>
<keyword evidence="7" id="KW-0336">GPI-anchor</keyword>
<comment type="catalytic activity">
    <reaction evidence="26">
        <text>1-tetradecanoyl-sn-glycero-3-phosphocholine + H2O = 1-tetradecanoyl-sn-glycerol + phosphocholine + H(+)</text>
        <dbReference type="Rhea" id="RHEA:40999"/>
        <dbReference type="ChEBI" id="CHEBI:15377"/>
        <dbReference type="ChEBI" id="CHEBI:15378"/>
        <dbReference type="ChEBI" id="CHEBI:64489"/>
        <dbReference type="ChEBI" id="CHEBI:75536"/>
        <dbReference type="ChEBI" id="CHEBI:295975"/>
    </reaction>
    <physiologicalReaction direction="left-to-right" evidence="26">
        <dbReference type="Rhea" id="RHEA:41000"/>
    </physiologicalReaction>
</comment>
<comment type="catalytic activity">
    <reaction evidence="31">
        <text>1-(5Z,8Z,11Z,14Z-eicosatetraenoyl)-sn-glycero-3-phosphocholine + H2O = 1-(5Z,8Z,11Z,14Z-eicosatetraenoyl)-sn-glycerol + phosphocholine + H(+)</text>
        <dbReference type="Rhea" id="RHEA:41003"/>
        <dbReference type="ChEBI" id="CHEBI:15377"/>
        <dbReference type="ChEBI" id="CHEBI:15378"/>
        <dbReference type="ChEBI" id="CHEBI:34071"/>
        <dbReference type="ChEBI" id="CHEBI:74344"/>
        <dbReference type="ChEBI" id="CHEBI:295975"/>
    </reaction>
    <physiologicalReaction direction="left-to-right" evidence="31">
        <dbReference type="Rhea" id="RHEA:41004"/>
    </physiologicalReaction>
</comment>
<comment type="similarity">
    <text evidence="3">Belongs to the nucleotide pyrophosphatase/phosphodiesterase family.</text>
</comment>
<evidence type="ECO:0000256" key="28">
    <source>
        <dbReference type="ARBA" id="ARBA00048234"/>
    </source>
</evidence>
<dbReference type="PANTHER" id="PTHR10151:SF66">
    <property type="entry name" value="GLYCEROPHOSPHOCHOLINE CHOLINEPHOSPHODIESTERASE ENPP6"/>
    <property type="match status" value="1"/>
</dbReference>
<keyword evidence="14 32" id="KW-0472">Membrane</keyword>
<keyword evidence="16" id="KW-0325">Glycoprotein</keyword>
<dbReference type="GO" id="GO:0047390">
    <property type="term" value="F:glycerophosphocholine cholinephosphodiesterase activity"/>
    <property type="evidence" value="ECO:0007669"/>
    <property type="project" value="UniProtKB-EC"/>
</dbReference>
<reference evidence="34" key="2">
    <citation type="journal article" date="2023" name="Infect Dis Poverty">
        <title>Chromosome-scale genome of the human blood fluke Schistosoma mekongi and its implications for public health.</title>
        <authorList>
            <person name="Zhou M."/>
            <person name="Xu L."/>
            <person name="Xu D."/>
            <person name="Chen W."/>
            <person name="Khan J."/>
            <person name="Hu Y."/>
            <person name="Huang H."/>
            <person name="Wei H."/>
            <person name="Zhang Y."/>
            <person name="Chusongsang P."/>
            <person name="Tanasarnprasert K."/>
            <person name="Hu X."/>
            <person name="Limpanont Y."/>
            <person name="Lv Z."/>
        </authorList>
    </citation>
    <scope>NUCLEOTIDE SEQUENCE</scope>
    <source>
        <strain evidence="34">LV_2022a</strain>
    </source>
</reference>
<dbReference type="InterPro" id="IPR002591">
    <property type="entry name" value="Phosphodiest/P_Trfase"/>
</dbReference>
<keyword evidence="8" id="KW-0479">Metal-binding</keyword>
<keyword evidence="12" id="KW-0442">Lipid degradation</keyword>
<feature type="signal peptide" evidence="33">
    <location>
        <begin position="1"/>
        <end position="19"/>
    </location>
</feature>
<keyword evidence="35" id="KW-1185">Reference proteome</keyword>
<evidence type="ECO:0000256" key="29">
    <source>
        <dbReference type="ARBA" id="ARBA00048703"/>
    </source>
</evidence>
<comment type="catalytic activity">
    <reaction evidence="28">
        <text>sphing-4-enine-phosphocholine + H2O = sphing-4-enine + phosphocholine + H(+)</text>
        <dbReference type="Rhea" id="RHEA:41095"/>
        <dbReference type="ChEBI" id="CHEBI:15377"/>
        <dbReference type="ChEBI" id="CHEBI:15378"/>
        <dbReference type="ChEBI" id="CHEBI:57756"/>
        <dbReference type="ChEBI" id="CHEBI:58906"/>
        <dbReference type="ChEBI" id="CHEBI:295975"/>
    </reaction>
    <physiologicalReaction direction="left-to-right" evidence="28">
        <dbReference type="Rhea" id="RHEA:41096"/>
    </physiologicalReaction>
</comment>
<keyword evidence="5" id="KW-1003">Cell membrane</keyword>
<evidence type="ECO:0000256" key="1">
    <source>
        <dbReference type="ARBA" id="ARBA00001947"/>
    </source>
</evidence>
<evidence type="ECO:0000256" key="27">
    <source>
        <dbReference type="ARBA" id="ARBA00048209"/>
    </source>
</evidence>
<comment type="function">
    <text evidence="20">Choline-specific glycerophosphodiesterase that hydrolyzes glycerophosphocholine (GPC) and lysophosphatidylcholine (LPC) and contributes to supplying choline to the cells. Has a preference for LPC with short (12:0 and 14:0) or polyunsaturated (18:2 and 20:4) fatty acids. In vitro, hydrolyzes only choline-containing lysophospholipids, such as sphingosylphosphorylcholine (SPC), platelet-activating factor (PAF) and lysoPAF, but not other lysophospholipids.</text>
</comment>
<dbReference type="GO" id="GO:0098552">
    <property type="term" value="C:side of membrane"/>
    <property type="evidence" value="ECO:0007669"/>
    <property type="project" value="UniProtKB-KW"/>
</dbReference>
<keyword evidence="15" id="KW-1015">Disulfide bond</keyword>
<evidence type="ECO:0000256" key="20">
    <source>
        <dbReference type="ARBA" id="ARBA00046203"/>
    </source>
</evidence>
<reference evidence="34" key="1">
    <citation type="submission" date="2022-04" db="EMBL/GenBank/DDBJ databases">
        <authorList>
            <person name="Xu L."/>
            <person name="Lv Z."/>
        </authorList>
    </citation>
    <scope>NUCLEOTIDE SEQUENCE</scope>
    <source>
        <strain evidence="34">LV_2022a</strain>
    </source>
</reference>
<comment type="caution">
    <text evidence="34">The sequence shown here is derived from an EMBL/GenBank/DDBJ whole genome shotgun (WGS) entry which is preliminary data.</text>
</comment>
<evidence type="ECO:0000256" key="14">
    <source>
        <dbReference type="ARBA" id="ARBA00023136"/>
    </source>
</evidence>
<evidence type="ECO:0000256" key="26">
    <source>
        <dbReference type="ARBA" id="ARBA00047779"/>
    </source>
</evidence>
<evidence type="ECO:0000313" key="35">
    <source>
        <dbReference type="Proteomes" id="UP001292079"/>
    </source>
</evidence>
<evidence type="ECO:0000256" key="15">
    <source>
        <dbReference type="ARBA" id="ARBA00023157"/>
    </source>
</evidence>
<evidence type="ECO:0000256" key="12">
    <source>
        <dbReference type="ARBA" id="ARBA00022963"/>
    </source>
</evidence>
<evidence type="ECO:0000256" key="23">
    <source>
        <dbReference type="ARBA" id="ARBA00047482"/>
    </source>
</evidence>
<evidence type="ECO:0000256" key="10">
    <source>
        <dbReference type="ARBA" id="ARBA00022801"/>
    </source>
</evidence>
<evidence type="ECO:0000256" key="13">
    <source>
        <dbReference type="ARBA" id="ARBA00023098"/>
    </source>
</evidence>
<dbReference type="GO" id="GO:0016042">
    <property type="term" value="P:lipid catabolic process"/>
    <property type="evidence" value="ECO:0007669"/>
    <property type="project" value="UniProtKB-KW"/>
</dbReference>